<proteinExistence type="predicted"/>
<dbReference type="Pfam" id="PF11127">
    <property type="entry name" value="YgaP-like_TM"/>
    <property type="match status" value="1"/>
</dbReference>
<gene>
    <name evidence="2" type="ORF">AB3N04_10410</name>
</gene>
<dbReference type="EMBL" id="CP162551">
    <property type="protein sequence ID" value="XDI38673.1"/>
    <property type="molecule type" value="Genomic_DNA"/>
</dbReference>
<evidence type="ECO:0000259" key="1">
    <source>
        <dbReference type="Pfam" id="PF11127"/>
    </source>
</evidence>
<feature type="domain" description="Inner membrane protein YgaP-like transmembrane" evidence="1">
    <location>
        <begin position="56"/>
        <end position="108"/>
    </location>
</feature>
<dbReference type="InterPro" id="IPR021309">
    <property type="entry name" value="YgaP-like_TM"/>
</dbReference>
<name>A0AB39BY57_9BACI</name>
<sequence>MEIILPSTFERVEEHTSDKVNLKISEQTKRNINYYRGKSYNEIERRLKDLDAEWDTERVLEANASSLILVGTALGFAVNRKWHLLSGVVGGFLLQHALQGWCPPLSVIRRMGVRTATEINEEKTALKEIRGDFGSGK</sequence>
<protein>
    <submittedName>
        <fullName evidence="2">DUF2892 domain-containing protein</fullName>
    </submittedName>
</protein>
<evidence type="ECO:0000313" key="2">
    <source>
        <dbReference type="EMBL" id="XDI38673.1"/>
    </source>
</evidence>
<dbReference type="RefSeq" id="WP_368505931.1">
    <property type="nucleotide sequence ID" value="NZ_CP162551.1"/>
</dbReference>
<accession>A0AB39BY57</accession>
<reference evidence="2" key="1">
    <citation type="submission" date="2024-07" db="EMBL/GenBank/DDBJ databases">
        <title>Identification and characteristics of an arsenic-resistant bacterial isolate, which belongs to a novel species.</title>
        <authorList>
            <person name="Juszczyk A."/>
            <person name="Kowalczyk A."/>
            <person name="Was K."/>
            <person name="Kosowicz W."/>
            <person name="Budzyn A."/>
            <person name="Latowski D."/>
        </authorList>
    </citation>
    <scope>NUCLEOTIDE SEQUENCE</scope>
    <source>
        <strain evidence="2">As8PL</strain>
    </source>
</reference>
<dbReference type="Gene3D" id="6.10.140.1340">
    <property type="match status" value="1"/>
</dbReference>
<organism evidence="2">
    <name type="scientific">Alkalihalophilus sp. As8PL</name>
    <dbReference type="NCBI Taxonomy" id="3237103"/>
    <lineage>
        <taxon>Bacteria</taxon>
        <taxon>Bacillati</taxon>
        <taxon>Bacillota</taxon>
        <taxon>Bacilli</taxon>
        <taxon>Bacillales</taxon>
        <taxon>Bacillaceae</taxon>
        <taxon>Alkalihalophilus</taxon>
    </lineage>
</organism>
<dbReference type="AlphaFoldDB" id="A0AB39BY57"/>